<name>A0A286UKA8_9AGAM</name>
<dbReference type="EMBL" id="NBII01000004">
    <property type="protein sequence ID" value="PAV20037.1"/>
    <property type="molecule type" value="Genomic_DNA"/>
</dbReference>
<accession>A0A286UKA8</accession>
<dbReference type="GO" id="GO:0006538">
    <property type="term" value="P:L-glutamate catabolic process"/>
    <property type="evidence" value="ECO:0007669"/>
    <property type="project" value="TreeGrafter"/>
</dbReference>
<evidence type="ECO:0000256" key="3">
    <source>
        <dbReference type="ARBA" id="ARBA00012421"/>
    </source>
</evidence>
<dbReference type="NCBIfam" id="TIGR01788">
    <property type="entry name" value="Glu-decarb-GAD"/>
    <property type="match status" value="1"/>
</dbReference>
<evidence type="ECO:0000256" key="7">
    <source>
        <dbReference type="PIRSR" id="PIRSR602129-50"/>
    </source>
</evidence>
<dbReference type="AlphaFoldDB" id="A0A286UKA8"/>
<feature type="region of interest" description="Disordered" evidence="10">
    <location>
        <begin position="518"/>
        <end position="558"/>
    </location>
</feature>
<dbReference type="Proteomes" id="UP000217199">
    <property type="component" value="Unassembled WGS sequence"/>
</dbReference>
<keyword evidence="12" id="KW-1185">Reference proteome</keyword>
<proteinExistence type="inferred from homology"/>
<dbReference type="FunFam" id="3.40.640.10:FF:000017">
    <property type="entry name" value="Glutamate decarboxylase"/>
    <property type="match status" value="1"/>
</dbReference>
<keyword evidence="4 7" id="KW-0663">Pyridoxal phosphate</keyword>
<feature type="modified residue" description="N6-(pyridoxal phosphate)lysine" evidence="7">
    <location>
        <position position="294"/>
    </location>
</feature>
<evidence type="ECO:0000256" key="10">
    <source>
        <dbReference type="SAM" id="MobiDB-lite"/>
    </source>
</evidence>
<evidence type="ECO:0000256" key="6">
    <source>
        <dbReference type="ARBA" id="ARBA00048868"/>
    </source>
</evidence>
<keyword evidence="5 8" id="KW-0456">Lyase</keyword>
<evidence type="ECO:0000256" key="9">
    <source>
        <dbReference type="RuleBase" id="RU361171"/>
    </source>
</evidence>
<dbReference type="GO" id="GO:0004351">
    <property type="term" value="F:glutamate decarboxylase activity"/>
    <property type="evidence" value="ECO:0007669"/>
    <property type="project" value="UniProtKB-EC"/>
</dbReference>
<comment type="catalytic activity">
    <reaction evidence="6 9">
        <text>L-glutamate + H(+) = 4-aminobutanoate + CO2</text>
        <dbReference type="Rhea" id="RHEA:17785"/>
        <dbReference type="ChEBI" id="CHEBI:15378"/>
        <dbReference type="ChEBI" id="CHEBI:16526"/>
        <dbReference type="ChEBI" id="CHEBI:29985"/>
        <dbReference type="ChEBI" id="CHEBI:59888"/>
        <dbReference type="EC" id="4.1.1.15"/>
    </reaction>
</comment>
<dbReference type="Pfam" id="PF00282">
    <property type="entry name" value="Pyridoxal_deC"/>
    <property type="match status" value="1"/>
</dbReference>
<dbReference type="SUPFAM" id="SSF53383">
    <property type="entry name" value="PLP-dependent transferases"/>
    <property type="match status" value="1"/>
</dbReference>
<dbReference type="InParanoid" id="A0A286UKA8"/>
<protein>
    <recommendedName>
        <fullName evidence="3 9">Glutamate decarboxylase</fullName>
        <ecNumber evidence="3 9">4.1.1.15</ecNumber>
    </recommendedName>
</protein>
<organism evidence="11 12">
    <name type="scientific">Pyrrhoderma noxium</name>
    <dbReference type="NCBI Taxonomy" id="2282107"/>
    <lineage>
        <taxon>Eukaryota</taxon>
        <taxon>Fungi</taxon>
        <taxon>Dikarya</taxon>
        <taxon>Basidiomycota</taxon>
        <taxon>Agaricomycotina</taxon>
        <taxon>Agaricomycetes</taxon>
        <taxon>Hymenochaetales</taxon>
        <taxon>Hymenochaetaceae</taxon>
        <taxon>Pyrrhoderma</taxon>
    </lineage>
</organism>
<evidence type="ECO:0000256" key="2">
    <source>
        <dbReference type="ARBA" id="ARBA00009533"/>
    </source>
</evidence>
<dbReference type="InterPro" id="IPR002129">
    <property type="entry name" value="PyrdxlP-dep_de-COase"/>
</dbReference>
<evidence type="ECO:0000313" key="11">
    <source>
        <dbReference type="EMBL" id="PAV20037.1"/>
    </source>
</evidence>
<evidence type="ECO:0000256" key="1">
    <source>
        <dbReference type="ARBA" id="ARBA00001933"/>
    </source>
</evidence>
<dbReference type="STRING" id="2282107.A0A286UKA8"/>
<evidence type="ECO:0000256" key="5">
    <source>
        <dbReference type="ARBA" id="ARBA00023239"/>
    </source>
</evidence>
<evidence type="ECO:0000313" key="12">
    <source>
        <dbReference type="Proteomes" id="UP000217199"/>
    </source>
</evidence>
<gene>
    <name evidence="11" type="ORF">PNOK_0497100</name>
</gene>
<comment type="cofactor">
    <cofactor evidence="1 7 8">
        <name>pyridoxal 5'-phosphate</name>
        <dbReference type="ChEBI" id="CHEBI:597326"/>
    </cofactor>
</comment>
<comment type="similarity">
    <text evidence="2 8">Belongs to the group II decarboxylase family.</text>
</comment>
<reference evidence="11 12" key="1">
    <citation type="journal article" date="2017" name="Mol. Ecol.">
        <title>Comparative and population genomic landscape of Phellinus noxius: A hypervariable fungus causing root rot in trees.</title>
        <authorList>
            <person name="Chung C.L."/>
            <person name="Lee T.J."/>
            <person name="Akiba M."/>
            <person name="Lee H.H."/>
            <person name="Kuo T.H."/>
            <person name="Liu D."/>
            <person name="Ke H.M."/>
            <person name="Yokoi T."/>
            <person name="Roa M.B."/>
            <person name="Lu M.J."/>
            <person name="Chang Y.Y."/>
            <person name="Ann P.J."/>
            <person name="Tsai J.N."/>
            <person name="Chen C.Y."/>
            <person name="Tzean S.S."/>
            <person name="Ota Y."/>
            <person name="Hattori T."/>
            <person name="Sahashi N."/>
            <person name="Liou R.F."/>
            <person name="Kikuchi T."/>
            <person name="Tsai I.J."/>
        </authorList>
    </citation>
    <scope>NUCLEOTIDE SEQUENCE [LARGE SCALE GENOMIC DNA]</scope>
    <source>
        <strain evidence="11 12">FFPRI411160</strain>
    </source>
</reference>
<keyword evidence="9" id="KW-0210">Decarboxylase</keyword>
<sequence>MPLSRHIDAESVIEQSKEHPHKKYLNHSRTTLHQSWSRDEDAQSIPKYRLPDVGIPSRSAYHLLHDEMNLDGNPTLNLASFVHTWMPEEATKLIMETINKNAVDLDEYPASQTIHNRCVSMIANLWKAPKDCNAIGTATAGSSEAIMLGGLAMKKRWQESRKAAGKDHYRPNIVFGANAQVALEKFARYWDVEARLVPVHAETDFIMHPPDAIKYIDENTIGVMVIMGSTYTGHFENVQLMNDLLDELQEKTGLDIPIHVDAASGGFVAPFAYPDFKWAFDVPRVVSINTSGHKFGLVYPGLGWILWRDEKFLHKDLVFELHYLGSTEYSYTLNFSKPAAPIVAQMYNFLNLGFEGYRKIAVKDLRNARLLSRALDRTYFKVLSNIHRPNTEQGIAEKIVDAVTDEDDPNAYQRGLPVVSFRFSDDFKREYPHVQQVWLQTLLRGKGWIVPNYGAPPAEENTEMLRVVVRETLSADLIERLISDILETTESLMAGGAAMMFAAASTKLSATGPLDANAGGKSAGMHHPDLVHGRPDQANFSDHGPGEALGQSTYAKQC</sequence>
<dbReference type="Gene3D" id="3.90.1150.160">
    <property type="match status" value="1"/>
</dbReference>
<dbReference type="OrthoDB" id="5152799at2759"/>
<dbReference type="InterPro" id="IPR010107">
    <property type="entry name" value="Glutamate_decarboxylase"/>
</dbReference>
<dbReference type="PANTHER" id="PTHR43321">
    <property type="entry name" value="GLUTAMATE DECARBOXYLASE"/>
    <property type="match status" value="1"/>
</dbReference>
<dbReference type="GO" id="GO:0030170">
    <property type="term" value="F:pyridoxal phosphate binding"/>
    <property type="evidence" value="ECO:0007669"/>
    <property type="project" value="InterPro"/>
</dbReference>
<evidence type="ECO:0000256" key="8">
    <source>
        <dbReference type="RuleBase" id="RU000382"/>
    </source>
</evidence>
<dbReference type="Gene3D" id="4.10.280.50">
    <property type="match status" value="1"/>
</dbReference>
<dbReference type="Gene3D" id="3.40.640.10">
    <property type="entry name" value="Type I PLP-dependent aspartate aminotransferase-like (Major domain)"/>
    <property type="match status" value="1"/>
</dbReference>
<evidence type="ECO:0000256" key="4">
    <source>
        <dbReference type="ARBA" id="ARBA00022898"/>
    </source>
</evidence>
<dbReference type="GO" id="GO:0005829">
    <property type="term" value="C:cytosol"/>
    <property type="evidence" value="ECO:0007669"/>
    <property type="project" value="TreeGrafter"/>
</dbReference>
<dbReference type="InterPro" id="IPR015424">
    <property type="entry name" value="PyrdxlP-dep_Trfase"/>
</dbReference>
<dbReference type="InterPro" id="IPR015421">
    <property type="entry name" value="PyrdxlP-dep_Trfase_major"/>
</dbReference>
<comment type="caution">
    <text evidence="11">The sequence shown here is derived from an EMBL/GenBank/DDBJ whole genome shotgun (WGS) entry which is preliminary data.</text>
</comment>
<feature type="compositionally biased region" description="Basic and acidic residues" evidence="10">
    <location>
        <begin position="526"/>
        <end position="535"/>
    </location>
</feature>
<dbReference type="EC" id="4.1.1.15" evidence="3 9"/>
<dbReference type="PANTHER" id="PTHR43321:SF3">
    <property type="entry name" value="GLUTAMATE DECARBOXYLASE"/>
    <property type="match status" value="1"/>
</dbReference>